<organism evidence="1">
    <name type="scientific">Anguilla anguilla</name>
    <name type="common">European freshwater eel</name>
    <name type="synonym">Muraena anguilla</name>
    <dbReference type="NCBI Taxonomy" id="7936"/>
    <lineage>
        <taxon>Eukaryota</taxon>
        <taxon>Metazoa</taxon>
        <taxon>Chordata</taxon>
        <taxon>Craniata</taxon>
        <taxon>Vertebrata</taxon>
        <taxon>Euteleostomi</taxon>
        <taxon>Actinopterygii</taxon>
        <taxon>Neopterygii</taxon>
        <taxon>Teleostei</taxon>
        <taxon>Anguilliformes</taxon>
        <taxon>Anguillidae</taxon>
        <taxon>Anguilla</taxon>
    </lineage>
</organism>
<reference evidence="1" key="2">
    <citation type="journal article" date="2015" name="Fish Shellfish Immunol.">
        <title>Early steps in the European eel (Anguilla anguilla)-Vibrio vulnificus interaction in the gills: Role of the RtxA13 toxin.</title>
        <authorList>
            <person name="Callol A."/>
            <person name="Pajuelo D."/>
            <person name="Ebbesson L."/>
            <person name="Teles M."/>
            <person name="MacKenzie S."/>
            <person name="Amaro C."/>
        </authorList>
    </citation>
    <scope>NUCLEOTIDE SEQUENCE</scope>
</reference>
<name>A0A0E9TV58_ANGAN</name>
<reference evidence="1" key="1">
    <citation type="submission" date="2014-11" db="EMBL/GenBank/DDBJ databases">
        <authorList>
            <person name="Amaro Gonzalez C."/>
        </authorList>
    </citation>
    <scope>NUCLEOTIDE SEQUENCE</scope>
</reference>
<accession>A0A0E9TV58</accession>
<dbReference type="AlphaFoldDB" id="A0A0E9TV58"/>
<protein>
    <submittedName>
        <fullName evidence="1">Uncharacterized protein</fullName>
    </submittedName>
</protein>
<sequence>MWQMNRKYSKLNYQWSKQACNNIFVYERITK</sequence>
<dbReference type="EMBL" id="GBXM01051240">
    <property type="protein sequence ID" value="JAH57337.1"/>
    <property type="molecule type" value="Transcribed_RNA"/>
</dbReference>
<proteinExistence type="predicted"/>
<evidence type="ECO:0000313" key="1">
    <source>
        <dbReference type="EMBL" id="JAH57337.1"/>
    </source>
</evidence>